<dbReference type="Gene3D" id="3.40.50.12780">
    <property type="entry name" value="N-terminal domain of ligase-like"/>
    <property type="match status" value="1"/>
</dbReference>
<dbReference type="InterPro" id="IPR042099">
    <property type="entry name" value="ANL_N_sf"/>
</dbReference>
<dbReference type="PANTHER" id="PTHR43845:SF1">
    <property type="entry name" value="BLR5969 PROTEIN"/>
    <property type="match status" value="1"/>
</dbReference>
<keyword evidence="2" id="KW-1185">Reference proteome</keyword>
<reference evidence="1 2" key="1">
    <citation type="submission" date="2018-08" db="EMBL/GenBank/DDBJ databases">
        <title>Jishengella sp. nov., isolated from a root of Azadirachta indica A. Juss. var. siamensis Valenton.</title>
        <authorList>
            <person name="Kuncharoen N."/>
            <person name="Tanasupawat S."/>
            <person name="Kudo T."/>
            <person name="Ohkuma M."/>
        </authorList>
    </citation>
    <scope>NUCLEOTIDE SEQUENCE [LARGE SCALE GENOMIC DNA]</scope>
    <source>
        <strain evidence="1 2">AZ1-13</strain>
    </source>
</reference>
<accession>A0A418MP49</accession>
<dbReference type="Proteomes" id="UP000283832">
    <property type="component" value="Unassembled WGS sequence"/>
</dbReference>
<sequence length="393" mass="43157">MVHDRNRRPLGSTTAFAWPDLDRHEEIDDVTRALELFQDAAATVPAYRDFLSTHGLDPATIRTAEQFAGIPPLCRDTYQDRYPLPQLCRGGRLDGCDMVAVSANASGQSTAWPRSVLDEMVVSQRFEQVMQGSFQADRRRTLAVVGFAMGSCVSGMYTAACWRHLTTLGYPLTIATPGANVAEILRVVTELGPHFEQVVLAGCPSFVSLLVAAGAEQGLDWPRYSVRLMLAGEPVDEEWRDQVCRTVGMTDPTVDSAWMYGTDDVGVLGNETPLSIAIRRFLAGHPPAARELFGTGRLPTLVQYDPTTRYLEVQGGRLLVSYDGEVPLIRYHLGATGGIVPYHQMLDFCREWNFDPSAALRPTQATLPNGRGTPPRGLAPLPFVYVCQPTITS</sequence>
<organism evidence="1 2">
    <name type="scientific">Micromonospora radicis</name>
    <dbReference type="NCBI Taxonomy" id="1894971"/>
    <lineage>
        <taxon>Bacteria</taxon>
        <taxon>Bacillati</taxon>
        <taxon>Actinomycetota</taxon>
        <taxon>Actinomycetes</taxon>
        <taxon>Micromonosporales</taxon>
        <taxon>Micromonosporaceae</taxon>
        <taxon>Micromonospora</taxon>
    </lineage>
</organism>
<evidence type="ECO:0000313" key="1">
    <source>
        <dbReference type="EMBL" id="RIV33199.1"/>
    </source>
</evidence>
<dbReference type="PANTHER" id="PTHR43845">
    <property type="entry name" value="BLR5969 PROTEIN"/>
    <property type="match status" value="1"/>
</dbReference>
<gene>
    <name evidence="1" type="ORF">D2L64_23955</name>
</gene>
<proteinExistence type="predicted"/>
<protein>
    <submittedName>
        <fullName evidence="1">Phenylacetate--CoA ligase family protein</fullName>
    </submittedName>
</protein>
<keyword evidence="1" id="KW-0436">Ligase</keyword>
<dbReference type="AlphaFoldDB" id="A0A418MP49"/>
<comment type="caution">
    <text evidence="1">The sequence shown here is derived from an EMBL/GenBank/DDBJ whole genome shotgun (WGS) entry which is preliminary data.</text>
</comment>
<dbReference type="EMBL" id="QXEC01000032">
    <property type="protein sequence ID" value="RIV33199.1"/>
    <property type="molecule type" value="Genomic_DNA"/>
</dbReference>
<evidence type="ECO:0000313" key="2">
    <source>
        <dbReference type="Proteomes" id="UP000283832"/>
    </source>
</evidence>
<name>A0A418MP49_9ACTN</name>
<dbReference type="GO" id="GO:0016874">
    <property type="term" value="F:ligase activity"/>
    <property type="evidence" value="ECO:0007669"/>
    <property type="project" value="UniProtKB-KW"/>
</dbReference>